<organism evidence="1 2">
    <name type="scientific">Thermoactinomyces mirandus</name>
    <dbReference type="NCBI Taxonomy" id="2756294"/>
    <lineage>
        <taxon>Bacteria</taxon>
        <taxon>Bacillati</taxon>
        <taxon>Bacillota</taxon>
        <taxon>Bacilli</taxon>
        <taxon>Bacillales</taxon>
        <taxon>Thermoactinomycetaceae</taxon>
        <taxon>Thermoactinomyces</taxon>
    </lineage>
</organism>
<protein>
    <submittedName>
        <fullName evidence="1">Uncharacterized protein</fullName>
    </submittedName>
</protein>
<comment type="caution">
    <text evidence="1">The sequence shown here is derived from an EMBL/GenBank/DDBJ whole genome shotgun (WGS) entry which is preliminary data.</text>
</comment>
<reference evidence="1 2" key="1">
    <citation type="submission" date="2020-07" db="EMBL/GenBank/DDBJ databases">
        <title>Thermoactinomyces phylogeny.</title>
        <authorList>
            <person name="Dunlap C."/>
        </authorList>
    </citation>
    <scope>NUCLEOTIDE SEQUENCE [LARGE SCALE GENOMIC DNA]</scope>
    <source>
        <strain evidence="1 2">AMNI-1</strain>
    </source>
</reference>
<dbReference type="Proteomes" id="UP000538292">
    <property type="component" value="Unassembled WGS sequence"/>
</dbReference>
<keyword evidence="2" id="KW-1185">Reference proteome</keyword>
<evidence type="ECO:0000313" key="2">
    <source>
        <dbReference type="Proteomes" id="UP000538292"/>
    </source>
</evidence>
<sequence>MERAVKKLWRKQMTRKLVDPVLDEQYVIRFEPSKVFFVSRKNDTEQQAVYLEMDQVVYQLHPLYERFRGSTDSYLENVFQTNRIWNFFDVSYGLDIKVNKGPGQEKGWEVWMGEDLGFATAHQWEAREYVKGLLSDEACWFEKVAKRELDLVL</sequence>
<dbReference type="AlphaFoldDB" id="A0A7W1XQU0"/>
<evidence type="ECO:0000313" key="1">
    <source>
        <dbReference type="EMBL" id="MBA4601593.1"/>
    </source>
</evidence>
<dbReference type="RefSeq" id="WP_181738244.1">
    <property type="nucleotide sequence ID" value="NZ_JACEOL010000014.1"/>
</dbReference>
<name>A0A7W1XQU0_9BACL</name>
<gene>
    <name evidence="1" type="ORF">H2C83_04505</name>
</gene>
<accession>A0A7W1XQU0</accession>
<proteinExistence type="predicted"/>
<dbReference type="EMBL" id="JACEOL010000014">
    <property type="protein sequence ID" value="MBA4601593.1"/>
    <property type="molecule type" value="Genomic_DNA"/>
</dbReference>